<keyword evidence="2" id="KW-0808">Transferase</keyword>
<dbReference type="SUPFAM" id="SSF109604">
    <property type="entry name" value="HD-domain/PDEase-like"/>
    <property type="match status" value="1"/>
</dbReference>
<protein>
    <submittedName>
        <fullName evidence="2">Protein kinase</fullName>
    </submittedName>
</protein>
<name>A0A9X2SKM8_9PSEU</name>
<keyword evidence="2" id="KW-0418">Kinase</keyword>
<dbReference type="SMART" id="SM00220">
    <property type="entry name" value="S_TKc"/>
    <property type="match status" value="1"/>
</dbReference>
<dbReference type="SUPFAM" id="SSF56112">
    <property type="entry name" value="Protein kinase-like (PK-like)"/>
    <property type="match status" value="1"/>
</dbReference>
<dbReference type="PROSITE" id="PS50011">
    <property type="entry name" value="PROTEIN_KINASE_DOM"/>
    <property type="match status" value="1"/>
</dbReference>
<proteinExistence type="predicted"/>
<dbReference type="Gene3D" id="1.10.3210.10">
    <property type="entry name" value="Hypothetical protein af1432"/>
    <property type="match status" value="1"/>
</dbReference>
<sequence>MANGELNMTHPRQVDDWTVERELGRGDFATVYEVTGQDRRGALKLCTTHSEPTLERLEVEQDALRLLDHRAIPTLLGSGEYDSLPYFVMSLAPGSPLKDLIEDNHKLGRLYGDIETLQLLSQLLSALAHVHESGFVHRDIKDANVIHDPIGMKLALIDFGFCKQAGTSQMRSSDSFWRVGAARFSPPAKLANPGFANPSHDVFAVGVMAYRMLSGEFPWSVTRYDDVAALRVAQLNQPLEPLSEKNSYVLPRVSRWVADLLELDDARRPTATEALARAEAILSEVNGSNFSLLRGTRKIDFPFVIRDPIHRDIRITEYEYKVLNTPEMQRLRSIKQLGLTNLVYPGAEHSRLSHSLGCLARTEQILHTIEERDGLRIEPEIRLTARLYALTHDITHIPFGHTLEDELGIFERHDQNRPRAGRLLGKSTSQVGKLLKQSESGRLLLDEFIEGEELGSLHSELVSSVAGADVLDYIDRDSYFCGLQHQVDSAIFRQFRLHATPNADDSRLISLIGGKYGLRIDREFAVETILKERYALFLKVYTHSAKIAASALLGKALFHATEGSRRLREEDIEQLGDETLLQRLVTSQKPVVTWSASQVRNRILPRGVYRAVLLPENSRDQHAYNDKHAWLEAKNLISPHGRHKMEQELARRAGLEPQQVIVYCPPKAPGYRQVEHWVSKSREESPTRQGSELGGDIARKHLGLWEMWVFIVGVRDNDKRTKLADHAQDIFGMQNLINVYRRQGRLF</sequence>
<dbReference type="InterPro" id="IPR045509">
    <property type="entry name" value="HD_assoc_2"/>
</dbReference>
<dbReference type="PANTHER" id="PTHR11373">
    <property type="entry name" value="DEOXYNUCLEOSIDE TRIPHOSPHATE TRIPHOSPHOHYDROLASE"/>
    <property type="match status" value="1"/>
</dbReference>
<comment type="caution">
    <text evidence="2">The sequence shown here is derived from an EMBL/GenBank/DDBJ whole genome shotgun (WGS) entry which is preliminary data.</text>
</comment>
<dbReference type="GO" id="GO:0008832">
    <property type="term" value="F:dGTPase activity"/>
    <property type="evidence" value="ECO:0007669"/>
    <property type="project" value="TreeGrafter"/>
</dbReference>
<gene>
    <name evidence="2" type="ORF">M8542_14425</name>
</gene>
<dbReference type="InterPro" id="IPR011009">
    <property type="entry name" value="Kinase-like_dom_sf"/>
</dbReference>
<dbReference type="InterPro" id="IPR003607">
    <property type="entry name" value="HD/PDEase_dom"/>
</dbReference>
<dbReference type="Pfam" id="PF19276">
    <property type="entry name" value="HD_assoc_2"/>
    <property type="match status" value="1"/>
</dbReference>
<dbReference type="PANTHER" id="PTHR11373:SF4">
    <property type="entry name" value="DEOXYNUCLEOSIDE TRIPHOSPHATE TRIPHOSPHOHYDROLASE SAMHD1"/>
    <property type="match status" value="1"/>
</dbReference>
<dbReference type="Pfam" id="PF00069">
    <property type="entry name" value="Pkinase"/>
    <property type="match status" value="1"/>
</dbReference>
<dbReference type="Proteomes" id="UP001144096">
    <property type="component" value="Unassembled WGS sequence"/>
</dbReference>
<feature type="domain" description="Protein kinase" evidence="1">
    <location>
        <begin position="17"/>
        <end position="282"/>
    </location>
</feature>
<dbReference type="GO" id="GO:0006203">
    <property type="term" value="P:dGTP catabolic process"/>
    <property type="evidence" value="ECO:0007669"/>
    <property type="project" value="TreeGrafter"/>
</dbReference>
<organism evidence="2 3">
    <name type="scientific">Amycolatopsis iheyensis</name>
    <dbReference type="NCBI Taxonomy" id="2945988"/>
    <lineage>
        <taxon>Bacteria</taxon>
        <taxon>Bacillati</taxon>
        <taxon>Actinomycetota</taxon>
        <taxon>Actinomycetes</taxon>
        <taxon>Pseudonocardiales</taxon>
        <taxon>Pseudonocardiaceae</taxon>
        <taxon>Amycolatopsis</taxon>
    </lineage>
</organism>
<accession>A0A9X2SKM8</accession>
<reference evidence="2" key="1">
    <citation type="submission" date="2022-06" db="EMBL/GenBank/DDBJ databases">
        <title>Amycolatopsis iheyaensis sp. nov., a new species of the genus Amycolatopsis isolated from soil in Iheya island, Japan.</title>
        <authorList>
            <person name="Ngamcharungchit C."/>
            <person name="Kanto H."/>
            <person name="Take A."/>
            <person name="Intra B."/>
            <person name="Matsumoto A."/>
            <person name="Panbangred W."/>
            <person name="Inahashi Y."/>
        </authorList>
    </citation>
    <scope>NUCLEOTIDE SEQUENCE</scope>
    <source>
        <strain evidence="2">OK19-0408</strain>
    </source>
</reference>
<dbReference type="RefSeq" id="WP_257920654.1">
    <property type="nucleotide sequence ID" value="NZ_JAMXQV010000007.1"/>
</dbReference>
<evidence type="ECO:0000313" key="2">
    <source>
        <dbReference type="EMBL" id="MCR6484016.1"/>
    </source>
</evidence>
<dbReference type="SMART" id="SM00471">
    <property type="entry name" value="HDc"/>
    <property type="match status" value="1"/>
</dbReference>
<evidence type="ECO:0000313" key="3">
    <source>
        <dbReference type="Proteomes" id="UP001144096"/>
    </source>
</evidence>
<dbReference type="GO" id="GO:0004672">
    <property type="term" value="F:protein kinase activity"/>
    <property type="evidence" value="ECO:0007669"/>
    <property type="project" value="InterPro"/>
</dbReference>
<evidence type="ECO:0000259" key="1">
    <source>
        <dbReference type="PROSITE" id="PS50011"/>
    </source>
</evidence>
<keyword evidence="3" id="KW-1185">Reference proteome</keyword>
<dbReference type="AlphaFoldDB" id="A0A9X2SKM8"/>
<dbReference type="Gene3D" id="1.10.510.10">
    <property type="entry name" value="Transferase(Phosphotransferase) domain 1"/>
    <property type="match status" value="1"/>
</dbReference>
<dbReference type="InterPro" id="IPR000719">
    <property type="entry name" value="Prot_kinase_dom"/>
</dbReference>
<dbReference type="CDD" id="cd00077">
    <property type="entry name" value="HDc"/>
    <property type="match status" value="1"/>
</dbReference>
<dbReference type="GO" id="GO:0005524">
    <property type="term" value="F:ATP binding"/>
    <property type="evidence" value="ECO:0007669"/>
    <property type="project" value="InterPro"/>
</dbReference>
<dbReference type="InterPro" id="IPR050135">
    <property type="entry name" value="dGTPase-like"/>
</dbReference>
<dbReference type="EMBL" id="JAMXQV010000007">
    <property type="protein sequence ID" value="MCR6484016.1"/>
    <property type="molecule type" value="Genomic_DNA"/>
</dbReference>